<dbReference type="Proteomes" id="UP000347681">
    <property type="component" value="Unassembled WGS sequence"/>
</dbReference>
<evidence type="ECO:0000313" key="2">
    <source>
        <dbReference type="Proteomes" id="UP000347681"/>
    </source>
</evidence>
<accession>A0A5M5ZVE6</accession>
<gene>
    <name evidence="1" type="ORF">F2Y61_14015</name>
</gene>
<dbReference type="AlphaFoldDB" id="A0A5M5ZVE6"/>
<evidence type="ECO:0000313" key="1">
    <source>
        <dbReference type="EMBL" id="KAA5381835.1"/>
    </source>
</evidence>
<proteinExistence type="predicted"/>
<sequence>MDFYNRQRLDLSEWVIHFVHDRKPDDDPTTLSDIAIMEGFTGDMRLPDYYDKDGKSHNIFTAVEENEYSVAEDASAFEILNKILHDGYIKSGWSLRKLSPTIYGPKSAVCFTEMPLYALVDYAKTRRVSGYVGNYGIAFRRNELFAAGARNAIYGLSTKHLEAEFDDRGIFQGRLLSVKETGIGIQEQYRYVATNLIKGDRFNEKVIDWTHEREWRWALPYDSLGVPGLPFFLSKEYADFFTDIIIIVPTDEEMELVLNHLKTLYDAGSTNAGRKYDKNKIAAARVLSLESISHFSNTDISQLKIDNLPIKQMRVIPNFIVTHELDRKIRNAALEASKKADEAIKDFLSKNPDFDENKGAWGWAYVCTQNISETTQALQNASLSKTYSDGIYRLHLVDYKTSNLNLLEVGAEAAAKYLTKELEQPFFVITQLD</sequence>
<dbReference type="RefSeq" id="WP_149941012.1">
    <property type="nucleotide sequence ID" value="NZ_VVZB01000007.1"/>
</dbReference>
<protein>
    <submittedName>
        <fullName evidence="1">Uncharacterized protein</fullName>
    </submittedName>
</protein>
<organism evidence="1 2">
    <name type="scientific">Phocaeicola dorei</name>
    <dbReference type="NCBI Taxonomy" id="357276"/>
    <lineage>
        <taxon>Bacteria</taxon>
        <taxon>Pseudomonadati</taxon>
        <taxon>Bacteroidota</taxon>
        <taxon>Bacteroidia</taxon>
        <taxon>Bacteroidales</taxon>
        <taxon>Bacteroidaceae</taxon>
        <taxon>Phocaeicola</taxon>
    </lineage>
</organism>
<comment type="caution">
    <text evidence="1">The sequence shown here is derived from an EMBL/GenBank/DDBJ whole genome shotgun (WGS) entry which is preliminary data.</text>
</comment>
<name>A0A5M5ZVE6_9BACT</name>
<reference evidence="1 2" key="1">
    <citation type="journal article" date="2019" name="Nat. Med.">
        <title>A library of human gut bacterial isolates paired with longitudinal multiomics data enables mechanistic microbiome research.</title>
        <authorList>
            <person name="Poyet M."/>
            <person name="Groussin M."/>
            <person name="Gibbons S.M."/>
            <person name="Avila-Pacheco J."/>
            <person name="Jiang X."/>
            <person name="Kearney S.M."/>
            <person name="Perrotta A.R."/>
            <person name="Berdy B."/>
            <person name="Zhao S."/>
            <person name="Lieberman T.D."/>
            <person name="Swanson P.K."/>
            <person name="Smith M."/>
            <person name="Roesemann S."/>
            <person name="Alexander J.E."/>
            <person name="Rich S.A."/>
            <person name="Livny J."/>
            <person name="Vlamakis H."/>
            <person name="Clish C."/>
            <person name="Bullock K."/>
            <person name="Deik A."/>
            <person name="Scott J."/>
            <person name="Pierce K.A."/>
            <person name="Xavier R.J."/>
            <person name="Alm E.J."/>
        </authorList>
    </citation>
    <scope>NUCLEOTIDE SEQUENCE [LARGE SCALE GENOMIC DNA]</scope>
    <source>
        <strain evidence="1 2">BIOML-A5</strain>
    </source>
</reference>
<dbReference type="EMBL" id="VVZB01000007">
    <property type="protein sequence ID" value="KAA5381835.1"/>
    <property type="molecule type" value="Genomic_DNA"/>
</dbReference>